<organism evidence="1 2">
    <name type="scientific">Candidatus Pseudobacter hemicellulosilyticus</name>
    <dbReference type="NCBI Taxonomy" id="3121375"/>
    <lineage>
        <taxon>Bacteria</taxon>
        <taxon>Pseudomonadati</taxon>
        <taxon>Bacteroidota</taxon>
        <taxon>Chitinophagia</taxon>
        <taxon>Chitinophagales</taxon>
        <taxon>Chitinophagaceae</taxon>
        <taxon>Pseudobacter</taxon>
    </lineage>
</organism>
<accession>A0AAJ6BJG6</accession>
<dbReference type="PROSITE" id="PS51257">
    <property type="entry name" value="PROKAR_LIPOPROTEIN"/>
    <property type="match status" value="1"/>
</dbReference>
<reference evidence="1" key="1">
    <citation type="submission" date="2023-03" db="EMBL/GenBank/DDBJ databases">
        <title>Andean soil-derived lignocellulolytic bacterial consortium as a source of novel taxa and putative plastic-active enzymes.</title>
        <authorList>
            <person name="Diaz-Garcia L."/>
            <person name="Chuvochina M."/>
            <person name="Feuerriegel G."/>
            <person name="Bunk B."/>
            <person name="Sproer C."/>
            <person name="Streit W.R."/>
            <person name="Rodriguez L.M."/>
            <person name="Overmann J."/>
            <person name="Jimenez D.J."/>
        </authorList>
    </citation>
    <scope>NUCLEOTIDE SEQUENCE</scope>
    <source>
        <strain evidence="1">MAG 7</strain>
    </source>
</reference>
<evidence type="ECO:0000313" key="1">
    <source>
        <dbReference type="EMBL" id="WEK37371.1"/>
    </source>
</evidence>
<proteinExistence type="predicted"/>
<dbReference type="Proteomes" id="UP001220610">
    <property type="component" value="Chromosome"/>
</dbReference>
<name>A0AAJ6BJG6_9BACT</name>
<sequence length="355" mass="40569">MIYLRSKAVGIYSSLLAILIAGCSQQPQQRTVDRGFYYWKSIAGLNAAEQQVLQQQKVGRLYLKFFDVTWNPQQQQAMPVAKLRFTEASRQFFRTSGMAIIPTVFITNETMQQLNATDLPTLAGQIGALLEGMIRQDSLENIREIQFDCDWTAGTKDNYFTLLRLLQEQPVTRQRTVSATIRLYQCKFRDRTGVPPVPRGLLMCYNMGNLKDPRTSNSILDPEELKKYIGNLRPYPLPLDIGLPLFEWKVLYRRQLYTGLLQDLPDSLLKPAFAAAGPNHTWQLLQDTLLAQYDLKKGDLIRQEQPTFAAITQAASLLSPQLPDNRFSVVLFHLDSLTLTNFSSHELEEMYNSLH</sequence>
<dbReference type="EMBL" id="CP119311">
    <property type="protein sequence ID" value="WEK37371.1"/>
    <property type="molecule type" value="Genomic_DNA"/>
</dbReference>
<protein>
    <submittedName>
        <fullName evidence="1">Uncharacterized protein</fullName>
    </submittedName>
</protein>
<dbReference type="AlphaFoldDB" id="A0AAJ6BJG6"/>
<evidence type="ECO:0000313" key="2">
    <source>
        <dbReference type="Proteomes" id="UP001220610"/>
    </source>
</evidence>
<gene>
    <name evidence="1" type="ORF">P0Y53_07650</name>
</gene>